<dbReference type="RefSeq" id="WP_007541777.1">
    <property type="nucleotide sequence ID" value="NZ_CP078063.1"/>
</dbReference>
<evidence type="ECO:0000313" key="2">
    <source>
        <dbReference type="EMBL" id="UVE50843.1"/>
    </source>
</evidence>
<sequence length="71" mass="7249">MATLTDFIVALLQSVVELLVNFSSVALNDPLSPILVVFGNLFILAAVGALAYVVLGALGAELGFGTTPGSR</sequence>
<keyword evidence="1" id="KW-0812">Transmembrane</keyword>
<protein>
    <submittedName>
        <fullName evidence="2">Uncharacterized protein</fullName>
    </submittedName>
</protein>
<dbReference type="InterPro" id="IPR058337">
    <property type="entry name" value="DUF8024"/>
</dbReference>
<dbReference type="Proteomes" id="UP001058330">
    <property type="component" value="Chromosome"/>
</dbReference>
<name>A0ABY5RHE0_HALLR</name>
<keyword evidence="3" id="KW-1185">Reference proteome</keyword>
<keyword evidence="1" id="KW-1133">Transmembrane helix</keyword>
<accession>A0ABY5RHE0</accession>
<dbReference type="Pfam" id="PF26067">
    <property type="entry name" value="DUF8024"/>
    <property type="match status" value="1"/>
</dbReference>
<evidence type="ECO:0000256" key="1">
    <source>
        <dbReference type="SAM" id="Phobius"/>
    </source>
</evidence>
<dbReference type="EMBL" id="CP078063">
    <property type="protein sequence ID" value="UVE50843.1"/>
    <property type="molecule type" value="Genomic_DNA"/>
</dbReference>
<keyword evidence="1" id="KW-0472">Membrane</keyword>
<dbReference type="GeneID" id="74527797"/>
<feature type="transmembrane region" description="Helical" evidence="1">
    <location>
        <begin position="33"/>
        <end position="55"/>
    </location>
</feature>
<organism evidence="2 3">
    <name type="scientific">Haloferax larsenii</name>
    <dbReference type="NCBI Taxonomy" id="302484"/>
    <lineage>
        <taxon>Archaea</taxon>
        <taxon>Methanobacteriati</taxon>
        <taxon>Methanobacteriota</taxon>
        <taxon>Stenosarchaea group</taxon>
        <taxon>Halobacteria</taxon>
        <taxon>Halobacteriales</taxon>
        <taxon>Haloferacaceae</taxon>
        <taxon>Haloferax</taxon>
    </lineage>
</organism>
<proteinExistence type="predicted"/>
<gene>
    <name evidence="2" type="ORF">KU306_02835</name>
</gene>
<feature type="transmembrane region" description="Helical" evidence="1">
    <location>
        <begin position="7"/>
        <end position="27"/>
    </location>
</feature>
<reference evidence="2" key="1">
    <citation type="submission" date="2021-07" db="EMBL/GenBank/DDBJ databases">
        <title>Studies on halocins as antimicrobial molecules from haloarchaea.</title>
        <authorList>
            <person name="Kumar S."/>
            <person name="Khare S.K."/>
        </authorList>
    </citation>
    <scope>NUCLEOTIDE SEQUENCE</scope>
    <source>
        <strain evidence="2">NCIM 5678</strain>
    </source>
</reference>
<evidence type="ECO:0000313" key="3">
    <source>
        <dbReference type="Proteomes" id="UP001058330"/>
    </source>
</evidence>